<evidence type="ECO:0000259" key="7">
    <source>
        <dbReference type="Pfam" id="PF01094"/>
    </source>
</evidence>
<comment type="subcellular location">
    <subcellularLocation>
        <location evidence="1">Membrane</location>
    </subcellularLocation>
</comment>
<accession>A0A8C9XIS5</accession>
<evidence type="ECO:0000256" key="5">
    <source>
        <dbReference type="SAM" id="Phobius"/>
    </source>
</evidence>
<dbReference type="AlphaFoldDB" id="A0A8C9XIS5"/>
<protein>
    <submittedName>
        <fullName evidence="8">Glutamate ionotropic receptor NMDA type subunit 1</fullName>
    </submittedName>
</protein>
<dbReference type="InterPro" id="IPR000068">
    <property type="entry name" value="GPCR_3_Ca_sens_rcpt-rel"/>
</dbReference>
<evidence type="ECO:0000313" key="9">
    <source>
        <dbReference type="Proteomes" id="UP000694568"/>
    </source>
</evidence>
<evidence type="ECO:0000256" key="1">
    <source>
        <dbReference type="ARBA" id="ARBA00004370"/>
    </source>
</evidence>
<feature type="signal peptide" evidence="6">
    <location>
        <begin position="1"/>
        <end position="20"/>
    </location>
</feature>
<keyword evidence="3 5" id="KW-1133">Transmembrane helix</keyword>
<name>A0A8C9XIS5_SANLU</name>
<reference evidence="8" key="1">
    <citation type="submission" date="2025-08" db="UniProtKB">
        <authorList>
            <consortium name="Ensembl"/>
        </authorList>
    </citation>
    <scope>IDENTIFICATION</scope>
</reference>
<organism evidence="8 9">
    <name type="scientific">Sander lucioperca</name>
    <name type="common">Pike-perch</name>
    <name type="synonym">Perca lucioperca</name>
    <dbReference type="NCBI Taxonomy" id="283035"/>
    <lineage>
        <taxon>Eukaryota</taxon>
        <taxon>Metazoa</taxon>
        <taxon>Chordata</taxon>
        <taxon>Craniata</taxon>
        <taxon>Vertebrata</taxon>
        <taxon>Euteleostomi</taxon>
        <taxon>Actinopterygii</taxon>
        <taxon>Neopterygii</taxon>
        <taxon>Teleostei</taxon>
        <taxon>Neoteleostei</taxon>
        <taxon>Acanthomorphata</taxon>
        <taxon>Eupercaria</taxon>
        <taxon>Perciformes</taxon>
        <taxon>Percoidei</taxon>
        <taxon>Percidae</taxon>
        <taxon>Luciopercinae</taxon>
        <taxon>Sander</taxon>
    </lineage>
</organism>
<sequence>MELRGMLLLTVLQCCSVARGGCEPRLVNIGAVLSHKRYEQVFKEAVSQANTLYGKEKFKMNAISVTHKPNAIQMALSVCEDLISNQVYAILVSHPSQSNDHLTPTPVSYTAGFYRIPVVGLTTRMSIYSDKSIHLSFLRTVPPYSHQAHVWFDLMREFRWNHIILIVSDDHEGRAAQKRLETLLEERETKVSYIHTYIHTYTVSIHSTFSQCEDTRVLTFMFVYVTMCMCYVLIQVCVWVLITA</sequence>
<dbReference type="PANTHER" id="PTHR24061">
    <property type="entry name" value="CALCIUM-SENSING RECEPTOR-RELATED"/>
    <property type="match status" value="1"/>
</dbReference>
<evidence type="ECO:0000256" key="3">
    <source>
        <dbReference type="ARBA" id="ARBA00022989"/>
    </source>
</evidence>
<keyword evidence="2 5" id="KW-0812">Transmembrane</keyword>
<evidence type="ECO:0000256" key="4">
    <source>
        <dbReference type="ARBA" id="ARBA00023136"/>
    </source>
</evidence>
<proteinExistence type="predicted"/>
<keyword evidence="9" id="KW-1185">Reference proteome</keyword>
<dbReference type="InterPro" id="IPR028082">
    <property type="entry name" value="Peripla_BP_I"/>
</dbReference>
<gene>
    <name evidence="8" type="primary">grin1b</name>
</gene>
<feature type="transmembrane region" description="Helical" evidence="5">
    <location>
        <begin position="217"/>
        <end position="242"/>
    </location>
</feature>
<dbReference type="Gene3D" id="3.40.50.2300">
    <property type="match status" value="1"/>
</dbReference>
<feature type="chain" id="PRO_5034405171" evidence="6">
    <location>
        <begin position="21"/>
        <end position="244"/>
    </location>
</feature>
<keyword evidence="4 5" id="KW-0472">Membrane</keyword>
<dbReference type="GO" id="GO:0004930">
    <property type="term" value="F:G protein-coupled receptor activity"/>
    <property type="evidence" value="ECO:0007669"/>
    <property type="project" value="InterPro"/>
</dbReference>
<dbReference type="Pfam" id="PF01094">
    <property type="entry name" value="ANF_receptor"/>
    <property type="match status" value="1"/>
</dbReference>
<keyword evidence="6" id="KW-0732">Signal</keyword>
<reference evidence="8" key="2">
    <citation type="submission" date="2025-09" db="UniProtKB">
        <authorList>
            <consortium name="Ensembl"/>
        </authorList>
    </citation>
    <scope>IDENTIFICATION</scope>
</reference>
<evidence type="ECO:0000256" key="6">
    <source>
        <dbReference type="SAM" id="SignalP"/>
    </source>
</evidence>
<dbReference type="Proteomes" id="UP000694568">
    <property type="component" value="Unplaced"/>
</dbReference>
<dbReference type="InterPro" id="IPR001828">
    <property type="entry name" value="ANF_lig-bd_rcpt"/>
</dbReference>
<dbReference type="Ensembl" id="ENSSLUT00000011831.1">
    <property type="protein sequence ID" value="ENSSLUP00000011435.1"/>
    <property type="gene ID" value="ENSSLUG00000004903.1"/>
</dbReference>
<feature type="domain" description="Receptor ligand binding region" evidence="7">
    <location>
        <begin position="40"/>
        <end position="198"/>
    </location>
</feature>
<evidence type="ECO:0000256" key="2">
    <source>
        <dbReference type="ARBA" id="ARBA00022692"/>
    </source>
</evidence>
<dbReference type="FunFam" id="3.40.50.2300:FF:000025">
    <property type="entry name" value="glutamate receptor ionotropic, NMDA 1 isoform X1"/>
    <property type="match status" value="1"/>
</dbReference>
<dbReference type="GO" id="GO:0005886">
    <property type="term" value="C:plasma membrane"/>
    <property type="evidence" value="ECO:0007669"/>
    <property type="project" value="TreeGrafter"/>
</dbReference>
<dbReference type="PANTHER" id="PTHR24061:SF422">
    <property type="entry name" value="G-PROTEIN COUPLED RECEPTORS FAMILY 3 PROFILE DOMAIN-CONTAINING PROTEIN"/>
    <property type="match status" value="1"/>
</dbReference>
<evidence type="ECO:0000313" key="8">
    <source>
        <dbReference type="Ensembl" id="ENSSLUP00000011435.1"/>
    </source>
</evidence>
<dbReference type="GeneTree" id="ENSGT00940000158016"/>
<dbReference type="SUPFAM" id="SSF53822">
    <property type="entry name" value="Periplasmic binding protein-like I"/>
    <property type="match status" value="1"/>
</dbReference>